<dbReference type="RefSeq" id="WP_272744428.1">
    <property type="nucleotide sequence ID" value="NZ_JAQQKV010000001.1"/>
</dbReference>
<evidence type="ECO:0000313" key="2">
    <source>
        <dbReference type="EMBL" id="MDC7676124.1"/>
    </source>
</evidence>
<protein>
    <submittedName>
        <fullName evidence="2">SH3 domain-containing protein</fullName>
    </submittedName>
</protein>
<organism evidence="2 3">
    <name type="scientific">Asticcacaulis machinosus</name>
    <dbReference type="NCBI Taxonomy" id="2984211"/>
    <lineage>
        <taxon>Bacteria</taxon>
        <taxon>Pseudomonadati</taxon>
        <taxon>Pseudomonadota</taxon>
        <taxon>Alphaproteobacteria</taxon>
        <taxon>Caulobacterales</taxon>
        <taxon>Caulobacteraceae</taxon>
        <taxon>Asticcacaulis</taxon>
    </lineage>
</organism>
<feature type="chain" id="PRO_5045053766" evidence="1">
    <location>
        <begin position="33"/>
        <end position="196"/>
    </location>
</feature>
<proteinExistence type="predicted"/>
<feature type="signal peptide" evidence="1">
    <location>
        <begin position="1"/>
        <end position="32"/>
    </location>
</feature>
<dbReference type="Pfam" id="PF06347">
    <property type="entry name" value="SH3_4"/>
    <property type="match status" value="2"/>
</dbReference>
<keyword evidence="1" id="KW-0732">Signal</keyword>
<gene>
    <name evidence="2" type="ORF">PQU98_08280</name>
</gene>
<dbReference type="Gene3D" id="2.30.30.40">
    <property type="entry name" value="SH3 Domains"/>
    <property type="match status" value="1"/>
</dbReference>
<keyword evidence="3" id="KW-1185">Reference proteome</keyword>
<evidence type="ECO:0000313" key="3">
    <source>
        <dbReference type="Proteomes" id="UP001218579"/>
    </source>
</evidence>
<reference evidence="2 3" key="1">
    <citation type="submission" date="2023-01" db="EMBL/GenBank/DDBJ databases">
        <title>Novel species of the genus Asticcacaulis isolated from rivers.</title>
        <authorList>
            <person name="Lu H."/>
        </authorList>
    </citation>
    <scope>NUCLEOTIDE SEQUENCE [LARGE SCALE GENOMIC DNA]</scope>
    <source>
        <strain evidence="2 3">LKC15W</strain>
    </source>
</reference>
<dbReference type="InterPro" id="IPR010466">
    <property type="entry name" value="DUF1058"/>
</dbReference>
<dbReference type="EMBL" id="JAQQKV010000001">
    <property type="protein sequence ID" value="MDC7676124.1"/>
    <property type="molecule type" value="Genomic_DNA"/>
</dbReference>
<name>A0ABT5HIQ3_9CAUL</name>
<evidence type="ECO:0000256" key="1">
    <source>
        <dbReference type="SAM" id="SignalP"/>
    </source>
</evidence>
<comment type="caution">
    <text evidence="2">The sequence shown here is derived from an EMBL/GenBank/DDBJ whole genome shotgun (WGS) entry which is preliminary data.</text>
</comment>
<dbReference type="Proteomes" id="UP001218579">
    <property type="component" value="Unassembled WGS sequence"/>
</dbReference>
<accession>A0ABT5HIQ3</accession>
<sequence>MRLPSFFRKINRMLAVLAAVLMVSLGGSAALADDSAVTPESSGDTPSGNPVPRWGIMRSNKIYTRAGPSKDHKILWAYRVKGLPVQIISETREWRLICDPDGNTGWVAASLLSGKTNALTPSDRKLELKAAPKPEARTKAIIRPRVLVSLDKCKDGWCKIGVGSQRGWVHKDALWGAQTKPVCERPDPLSIRSGKL</sequence>